<dbReference type="OrthoDB" id="8955135at2759"/>
<reference evidence="8 9" key="1">
    <citation type="submission" date="2025-04" db="UniProtKB">
        <authorList>
            <consortium name="RefSeq"/>
        </authorList>
    </citation>
    <scope>IDENTIFICATION</scope>
    <source>
        <strain evidence="8 9">Wakin</strain>
        <tissue evidence="8 9">Muscle</tissue>
    </source>
</reference>
<dbReference type="GeneID" id="113037837"/>
<evidence type="ECO:0000256" key="2">
    <source>
        <dbReference type="ARBA" id="ARBA00022729"/>
    </source>
</evidence>
<evidence type="ECO:0000256" key="5">
    <source>
        <dbReference type="SAM" id="Phobius"/>
    </source>
</evidence>
<dbReference type="InterPro" id="IPR013783">
    <property type="entry name" value="Ig-like_fold"/>
</dbReference>
<dbReference type="AlphaFoldDB" id="A0A6P6ITG2"/>
<dbReference type="KEGG" id="caua:113037837"/>
<dbReference type="Pfam" id="PF07686">
    <property type="entry name" value="V-set"/>
    <property type="match status" value="1"/>
</dbReference>
<feature type="domain" description="Immunoglobulin V-set" evidence="6">
    <location>
        <begin position="45"/>
        <end position="137"/>
    </location>
</feature>
<evidence type="ECO:0000256" key="1">
    <source>
        <dbReference type="ARBA" id="ARBA00004370"/>
    </source>
</evidence>
<evidence type="ECO:0000313" key="8">
    <source>
        <dbReference type="RefSeq" id="XP_026050972.1"/>
    </source>
</evidence>
<dbReference type="InterPro" id="IPR015631">
    <property type="entry name" value="CD2/SLAM_rcpt"/>
</dbReference>
<protein>
    <submittedName>
        <fullName evidence="8 9">SLAM family member 9-like isoform X1</fullName>
    </submittedName>
</protein>
<gene>
    <name evidence="8 9" type="primary">LOC113037837</name>
</gene>
<dbReference type="PANTHER" id="PTHR12080:SF56">
    <property type="entry name" value="NATURAL KILLER CELL RECEPTOR 2B4"/>
    <property type="match status" value="1"/>
</dbReference>
<comment type="subcellular location">
    <subcellularLocation>
        <location evidence="1">Membrane</location>
    </subcellularLocation>
</comment>
<proteinExistence type="predicted"/>
<evidence type="ECO:0000313" key="7">
    <source>
        <dbReference type="Proteomes" id="UP000515129"/>
    </source>
</evidence>
<dbReference type="RefSeq" id="XP_026050972.1">
    <property type="nucleotide sequence ID" value="XM_026195187.1"/>
</dbReference>
<dbReference type="PANTHER" id="PTHR12080">
    <property type="entry name" value="SIGNALING LYMPHOCYTIC ACTIVATION MOLECULE"/>
    <property type="match status" value="1"/>
</dbReference>
<keyword evidence="4" id="KW-0325">Glycoprotein</keyword>
<feature type="transmembrane region" description="Helical" evidence="5">
    <location>
        <begin position="239"/>
        <end position="264"/>
    </location>
</feature>
<keyword evidence="2" id="KW-0732">Signal</keyword>
<evidence type="ECO:0000313" key="9">
    <source>
        <dbReference type="RefSeq" id="XP_026050976.1"/>
    </source>
</evidence>
<accession>A0A6P6ITG2</accession>
<dbReference type="InterPro" id="IPR036179">
    <property type="entry name" value="Ig-like_dom_sf"/>
</dbReference>
<dbReference type="RefSeq" id="XP_026050976.1">
    <property type="nucleotide sequence ID" value="XM_026195191.1"/>
</dbReference>
<keyword evidence="5" id="KW-0812">Transmembrane</keyword>
<name>A0A6P6ITG2_CARAU</name>
<dbReference type="InterPro" id="IPR013106">
    <property type="entry name" value="Ig_V-set"/>
</dbReference>
<sequence length="286" mass="32148">MSQVWFLTTENVNSLFISISEKKCTMGLVNKYLSLSSGFSAEISVFIQTGDFVQLDIQTQEEFEFLYWSYDKSENIVRYTSENKGVKLYPSYKDRVDFNAKTFSLTLKNTQKTDSGLYTARTSGESDKNIVTYRLTVIDAVEAPVLTVISNRSSSDSCTVNFTCTAHEFKIDSSYQNNSCLREEVTSQNKTLILDCSEKFIICNNSNTVSWKEDRIIITQLCGDNKKNNSKNVQTASSLLGPVVAPVAVPVIILIIICTSVFLYRRHKKKHVSQNEVQSSSEATAT</sequence>
<keyword evidence="3 5" id="KW-0472">Membrane</keyword>
<dbReference type="Gene3D" id="2.60.40.10">
    <property type="entry name" value="Immunoglobulins"/>
    <property type="match status" value="1"/>
</dbReference>
<evidence type="ECO:0000256" key="4">
    <source>
        <dbReference type="ARBA" id="ARBA00023180"/>
    </source>
</evidence>
<dbReference type="SUPFAM" id="SSF48726">
    <property type="entry name" value="Immunoglobulin"/>
    <property type="match status" value="1"/>
</dbReference>
<keyword evidence="7" id="KW-1185">Reference proteome</keyword>
<dbReference type="GO" id="GO:0016020">
    <property type="term" value="C:membrane"/>
    <property type="evidence" value="ECO:0007669"/>
    <property type="project" value="UniProtKB-SubCell"/>
</dbReference>
<evidence type="ECO:0000256" key="3">
    <source>
        <dbReference type="ARBA" id="ARBA00023136"/>
    </source>
</evidence>
<dbReference type="Proteomes" id="UP000515129">
    <property type="component" value="Chromosome 2"/>
</dbReference>
<keyword evidence="5" id="KW-1133">Transmembrane helix</keyword>
<evidence type="ECO:0000259" key="6">
    <source>
        <dbReference type="Pfam" id="PF07686"/>
    </source>
</evidence>
<organism evidence="7 9">
    <name type="scientific">Carassius auratus</name>
    <name type="common">Goldfish</name>
    <dbReference type="NCBI Taxonomy" id="7957"/>
    <lineage>
        <taxon>Eukaryota</taxon>
        <taxon>Metazoa</taxon>
        <taxon>Chordata</taxon>
        <taxon>Craniata</taxon>
        <taxon>Vertebrata</taxon>
        <taxon>Euteleostomi</taxon>
        <taxon>Actinopterygii</taxon>
        <taxon>Neopterygii</taxon>
        <taxon>Teleostei</taxon>
        <taxon>Ostariophysi</taxon>
        <taxon>Cypriniformes</taxon>
        <taxon>Cyprinidae</taxon>
        <taxon>Cyprininae</taxon>
        <taxon>Carassius</taxon>
    </lineage>
</organism>